<dbReference type="HOGENOM" id="CLU_3286908_0_0_3"/>
<proteinExistence type="predicted"/>
<reference evidence="1 2" key="1">
    <citation type="submission" date="2012-05" db="EMBL/GenBank/DDBJ databases">
        <title>Finished chromosome of genome of Chamaesiphon sp. PCC 6605.</title>
        <authorList>
            <consortium name="US DOE Joint Genome Institute"/>
            <person name="Gugger M."/>
            <person name="Coursin T."/>
            <person name="Rippka R."/>
            <person name="Tandeau De Marsac N."/>
            <person name="Huntemann M."/>
            <person name="Wei C.-L."/>
            <person name="Han J."/>
            <person name="Detter J.C."/>
            <person name="Han C."/>
            <person name="Tapia R."/>
            <person name="Chen A."/>
            <person name="Kyrpides N."/>
            <person name="Mavromatis K."/>
            <person name="Markowitz V."/>
            <person name="Szeto E."/>
            <person name="Ivanova N."/>
            <person name="Pagani I."/>
            <person name="Pati A."/>
            <person name="Goodwin L."/>
            <person name="Nordberg H.P."/>
            <person name="Cantor M.N."/>
            <person name="Hua S.X."/>
            <person name="Woyke T."/>
            <person name="Kerfeld C.A."/>
        </authorList>
    </citation>
    <scope>NUCLEOTIDE SEQUENCE [LARGE SCALE GENOMIC DNA]</scope>
    <source>
        <strain evidence="2">ATCC 27169 / PCC 6605</strain>
    </source>
</reference>
<keyword evidence="2" id="KW-1185">Reference proteome</keyword>
<dbReference type="KEGG" id="cmp:Cha6605_3438"/>
<dbReference type="AlphaFoldDB" id="K9UHZ3"/>
<dbReference type="EMBL" id="CP003600">
    <property type="protein sequence ID" value="AFY94430.1"/>
    <property type="molecule type" value="Genomic_DNA"/>
</dbReference>
<organism evidence="1 2">
    <name type="scientific">Chamaesiphon minutus (strain ATCC 27169 / PCC 6605)</name>
    <dbReference type="NCBI Taxonomy" id="1173020"/>
    <lineage>
        <taxon>Bacteria</taxon>
        <taxon>Bacillati</taxon>
        <taxon>Cyanobacteriota</taxon>
        <taxon>Cyanophyceae</taxon>
        <taxon>Gomontiellales</taxon>
        <taxon>Chamaesiphonaceae</taxon>
        <taxon>Chamaesiphon</taxon>
    </lineage>
</organism>
<evidence type="ECO:0000313" key="1">
    <source>
        <dbReference type="EMBL" id="AFY94430.1"/>
    </source>
</evidence>
<evidence type="ECO:0000313" key="2">
    <source>
        <dbReference type="Proteomes" id="UP000010366"/>
    </source>
</evidence>
<protein>
    <submittedName>
        <fullName evidence="1">Uncharacterized protein</fullName>
    </submittedName>
</protein>
<sequence>MVFMAIYYLWRVAIWLCNNLGLAGTIAEEIDRVQASALDR</sequence>
<accession>K9UHZ3</accession>
<gene>
    <name evidence="1" type="ORF">Cha6605_3438</name>
</gene>
<dbReference type="Proteomes" id="UP000010366">
    <property type="component" value="Chromosome"/>
</dbReference>
<name>K9UHZ3_CHAP6</name>